<dbReference type="eggNOG" id="ENOG502ZEMB">
    <property type="taxonomic scope" value="Bacteria"/>
</dbReference>
<dbReference type="Proteomes" id="UP000001623">
    <property type="component" value="Chromosome"/>
</dbReference>
<reference evidence="1 2" key="1">
    <citation type="submission" date="2010-10" db="EMBL/GenBank/DDBJ databases">
        <title>Complete sequence of Mesorhizobium opportunistum WSM2075.</title>
        <authorList>
            <consortium name="US DOE Joint Genome Institute"/>
            <person name="Lucas S."/>
            <person name="Copeland A."/>
            <person name="Lapidus A."/>
            <person name="Cheng J.-F."/>
            <person name="Bruce D."/>
            <person name="Goodwin L."/>
            <person name="Pitluck S."/>
            <person name="Chertkov O."/>
            <person name="Misra M."/>
            <person name="Detter J.C."/>
            <person name="Han C."/>
            <person name="Tapia R."/>
            <person name="Land M."/>
            <person name="Hauser L."/>
            <person name="Kyrpides N."/>
            <person name="Ovchinnikova G."/>
            <person name="Mavrommatis K.M."/>
            <person name="Tiwari R.P."/>
            <person name="Howieson J.G."/>
            <person name="O'Hara G.W."/>
            <person name="Nandasena K.G."/>
            <person name="Woyke T."/>
        </authorList>
    </citation>
    <scope>NUCLEOTIDE SEQUENCE [LARGE SCALE GENOMIC DNA]</scope>
    <source>
        <strain evidence="2">LMG 24607 / HAMBI 3007 / WSM2075</strain>
    </source>
</reference>
<dbReference type="KEGG" id="mop:Mesop_3761"/>
<sequence length="148" mass="16115">MTDLTLLRLDPIGVPPYSARGITQSLDPIDGAAQLARTVNGVLIDLSDPAFRKYKSTIACTDQDQPALDGVWPGDVLTVDCVQELSYRTMGGSPARTVASTTDDPATRTEGDFTFYRPRLTMMVVGYSKTFDEWGAESGWSMDLEEVG</sequence>
<evidence type="ECO:0000313" key="1">
    <source>
        <dbReference type="EMBL" id="AEH88202.1"/>
    </source>
</evidence>
<dbReference type="HOGENOM" id="CLU_1544797_0_0_5"/>
<organism evidence="1 2">
    <name type="scientific">Mesorhizobium opportunistum (strain LMG 24607 / HAMBI 3007 / WSM2075)</name>
    <dbReference type="NCBI Taxonomy" id="536019"/>
    <lineage>
        <taxon>Bacteria</taxon>
        <taxon>Pseudomonadati</taxon>
        <taxon>Pseudomonadota</taxon>
        <taxon>Alphaproteobacteria</taxon>
        <taxon>Hyphomicrobiales</taxon>
        <taxon>Phyllobacteriaceae</taxon>
        <taxon>Mesorhizobium</taxon>
    </lineage>
</organism>
<dbReference type="EMBL" id="CP002279">
    <property type="protein sequence ID" value="AEH88202.1"/>
    <property type="molecule type" value="Genomic_DNA"/>
</dbReference>
<proteinExistence type="predicted"/>
<protein>
    <submittedName>
        <fullName evidence="1">Uncharacterized protein</fullName>
    </submittedName>
</protein>
<evidence type="ECO:0000313" key="2">
    <source>
        <dbReference type="Proteomes" id="UP000001623"/>
    </source>
</evidence>
<accession>F7Y0Y9</accession>
<name>F7Y0Y9_MESOW</name>
<dbReference type="AlphaFoldDB" id="F7Y0Y9"/>
<gene>
    <name evidence="1" type="ordered locus">Mesop_3761</name>
</gene>
<dbReference type="RefSeq" id="WP_013894886.1">
    <property type="nucleotide sequence ID" value="NC_015675.1"/>
</dbReference>
<dbReference type="STRING" id="536019.Mesop_3761"/>